<accession>A0A378SWX4</accession>
<organism evidence="1 2">
    <name type="scientific">Mycolicibacterium gilvum</name>
    <dbReference type="NCBI Taxonomy" id="1804"/>
    <lineage>
        <taxon>Bacteria</taxon>
        <taxon>Bacillati</taxon>
        <taxon>Actinomycetota</taxon>
        <taxon>Actinomycetes</taxon>
        <taxon>Mycobacteriales</taxon>
        <taxon>Mycobacteriaceae</taxon>
        <taxon>Mycolicibacterium</taxon>
    </lineage>
</organism>
<dbReference type="EC" id="2.3.1.20" evidence="1"/>
<dbReference type="EMBL" id="UGQM01000001">
    <property type="protein sequence ID" value="STZ46354.1"/>
    <property type="molecule type" value="Genomic_DNA"/>
</dbReference>
<protein>
    <submittedName>
        <fullName evidence="1">Diacylglycerol O-acyltransferase</fullName>
        <ecNumber evidence="1">2.3.1.20</ecNumber>
    </submittedName>
</protein>
<gene>
    <name evidence="1" type="ORF">NCTC10742_05625</name>
</gene>
<dbReference type="AlphaFoldDB" id="A0A378SWX4"/>
<keyword evidence="1" id="KW-0808">Transferase</keyword>
<reference evidence="1 2" key="1">
    <citation type="submission" date="2018-06" db="EMBL/GenBank/DDBJ databases">
        <authorList>
            <consortium name="Pathogen Informatics"/>
            <person name="Doyle S."/>
        </authorList>
    </citation>
    <scope>NUCLEOTIDE SEQUENCE [LARGE SCALE GENOMIC DNA]</scope>
    <source>
        <strain evidence="1 2">NCTC10742</strain>
    </source>
</reference>
<sequence length="35" mass="3829">MNLGFVGCRDRLPHLQRLAVYTGDALAELEAASQI</sequence>
<dbReference type="GO" id="GO:0004144">
    <property type="term" value="F:diacylglycerol O-acyltransferase activity"/>
    <property type="evidence" value="ECO:0007669"/>
    <property type="project" value="UniProtKB-EC"/>
</dbReference>
<name>A0A378SWX4_9MYCO</name>
<keyword evidence="1" id="KW-0012">Acyltransferase</keyword>
<evidence type="ECO:0000313" key="2">
    <source>
        <dbReference type="Proteomes" id="UP000254291"/>
    </source>
</evidence>
<evidence type="ECO:0000313" key="1">
    <source>
        <dbReference type="EMBL" id="STZ46354.1"/>
    </source>
</evidence>
<proteinExistence type="predicted"/>
<dbReference type="Proteomes" id="UP000254291">
    <property type="component" value="Unassembled WGS sequence"/>
</dbReference>